<dbReference type="Proteomes" id="UP000613580">
    <property type="component" value="Unassembled WGS sequence"/>
</dbReference>
<keyword evidence="1" id="KW-1133">Transmembrane helix</keyword>
<dbReference type="AlphaFoldDB" id="A0A8H6WQI1"/>
<evidence type="ECO:0000313" key="3">
    <source>
        <dbReference type="Proteomes" id="UP000613580"/>
    </source>
</evidence>
<keyword evidence="1" id="KW-0812">Transmembrane</keyword>
<dbReference type="EMBL" id="JACAZE010000002">
    <property type="protein sequence ID" value="KAF7320844.1"/>
    <property type="molecule type" value="Genomic_DNA"/>
</dbReference>
<organism evidence="2 3">
    <name type="scientific">Mycena chlorophos</name>
    <name type="common">Agaric fungus</name>
    <name type="synonym">Agaricus chlorophos</name>
    <dbReference type="NCBI Taxonomy" id="658473"/>
    <lineage>
        <taxon>Eukaryota</taxon>
        <taxon>Fungi</taxon>
        <taxon>Dikarya</taxon>
        <taxon>Basidiomycota</taxon>
        <taxon>Agaricomycotina</taxon>
        <taxon>Agaricomycetes</taxon>
        <taxon>Agaricomycetidae</taxon>
        <taxon>Agaricales</taxon>
        <taxon>Marasmiineae</taxon>
        <taxon>Mycenaceae</taxon>
        <taxon>Mycena</taxon>
    </lineage>
</organism>
<name>A0A8H6WQI1_MYCCL</name>
<keyword evidence="3" id="KW-1185">Reference proteome</keyword>
<evidence type="ECO:0000256" key="1">
    <source>
        <dbReference type="SAM" id="Phobius"/>
    </source>
</evidence>
<gene>
    <name evidence="2" type="ORF">HMN09_00170900</name>
</gene>
<feature type="transmembrane region" description="Helical" evidence="1">
    <location>
        <begin position="609"/>
        <end position="632"/>
    </location>
</feature>
<feature type="transmembrane region" description="Helical" evidence="1">
    <location>
        <begin position="79"/>
        <end position="101"/>
    </location>
</feature>
<keyword evidence="1" id="KW-0472">Membrane</keyword>
<feature type="transmembrane region" description="Helical" evidence="1">
    <location>
        <begin position="22"/>
        <end position="39"/>
    </location>
</feature>
<reference evidence="2" key="1">
    <citation type="submission" date="2020-05" db="EMBL/GenBank/DDBJ databases">
        <title>Mycena genomes resolve the evolution of fungal bioluminescence.</title>
        <authorList>
            <person name="Tsai I.J."/>
        </authorList>
    </citation>
    <scope>NUCLEOTIDE SEQUENCE</scope>
    <source>
        <strain evidence="2">110903Hualien_Pintung</strain>
    </source>
</reference>
<evidence type="ECO:0000313" key="2">
    <source>
        <dbReference type="EMBL" id="KAF7320844.1"/>
    </source>
</evidence>
<dbReference type="OrthoDB" id="2369382at2759"/>
<protein>
    <recommendedName>
        <fullName evidence="4">Transmembrane protein</fullName>
    </recommendedName>
</protein>
<evidence type="ECO:0008006" key="4">
    <source>
        <dbReference type="Google" id="ProtNLM"/>
    </source>
</evidence>
<sequence length="779" mass="84319">MLLIAHITVAQAATVINVLIAFFHYTLMLALVALLVYFLPSINPAVAWNVVGRKLHASLWPTLLRTDTSRGAGGRVKMFSALTMATTLLVAVAGVLMPLGLSVGPDTQAASTWVSSSFVADTSPLGLATSPRAGYTYGRICGSLTQVICPGGYQNSSEIAPDLVATFNSTPYGPFNMQFRRWYNGTSGRNFTTSQPVLATTESLILRDGIFPVGGLIVDLDNPGVGLWNHTLPSNLETGGVWSEEVLWLEPVSSCVDTNLTVDYTLQNAADSLTQIETYSLTDRGGFYNLTTTYPDLDRDGQTNLNLQQHAYKGAVLSNFYTMNSLNVSRNTSHDGRSFPLKWTQTTFFAGRVQMVNILYMGSVTINNVSVDGGDLLTSCEGYGGLDTANISNVAVHCTMFLGPPQRTDGGDPQAPSDGSTWTQRLFSCAGATRARMQQVNFSYNGTRELTSINITRSDINTPVLWATENQSLNITDIDIFWGRVAPQYQEDPSLSTIMSDVFYVPAGATDTWGVTADGQPGVAPALAWGALQADAPSTALLTDYSGATNFALLAKYQQLMLADPVGGAAKLRALIWTDIMANNLLGTDTSAMLFVGKNVKTVAYDLRYAIPMLLLLILWVPSIVGSLFVLGTGMLRLSYLKFLLANTSAGRIAIGDSALRPMNMPPTLNKSGPSEKDWAKGPGTTPVWVETTGQQEDVKELLFQLHLVRSIRSICLTMYAFPLSNLNAFVALRHLVLWTAEPAHVAVLRSFPVLEELFVVPCATMHVFTKTQIAPVFS</sequence>
<accession>A0A8H6WQI1</accession>
<proteinExistence type="predicted"/>
<comment type="caution">
    <text evidence="2">The sequence shown here is derived from an EMBL/GenBank/DDBJ whole genome shotgun (WGS) entry which is preliminary data.</text>
</comment>